<dbReference type="EMBL" id="JACJVQ010000002">
    <property type="protein sequence ID" value="MBB6632873.1"/>
    <property type="molecule type" value="Genomic_DNA"/>
</dbReference>
<evidence type="ECO:0000256" key="2">
    <source>
        <dbReference type="ARBA" id="ARBA00023125"/>
    </source>
</evidence>
<evidence type="ECO:0000313" key="8">
    <source>
        <dbReference type="Proteomes" id="UP000535838"/>
    </source>
</evidence>
<dbReference type="Gene3D" id="1.10.10.60">
    <property type="entry name" value="Homeodomain-like"/>
    <property type="match status" value="2"/>
</dbReference>
<reference evidence="7 8" key="1">
    <citation type="submission" date="2020-08" db="EMBL/GenBank/DDBJ databases">
        <title>Cohnella phylogeny.</title>
        <authorList>
            <person name="Dunlap C."/>
        </authorList>
    </citation>
    <scope>NUCLEOTIDE SEQUENCE [LARGE SCALE GENOMIC DNA]</scope>
    <source>
        <strain evidence="7 8">DSM 25241</strain>
    </source>
</reference>
<name>A0A841SK23_9BACL</name>
<dbReference type="PANTHER" id="PTHR43280">
    <property type="entry name" value="ARAC-FAMILY TRANSCRIPTIONAL REGULATOR"/>
    <property type="match status" value="1"/>
</dbReference>
<dbReference type="Pfam" id="PF12833">
    <property type="entry name" value="HTH_18"/>
    <property type="match status" value="1"/>
</dbReference>
<evidence type="ECO:0000256" key="4">
    <source>
        <dbReference type="PROSITE-ProRule" id="PRU00169"/>
    </source>
</evidence>
<dbReference type="CDD" id="cd17536">
    <property type="entry name" value="REC_YesN-like"/>
    <property type="match status" value="1"/>
</dbReference>
<dbReference type="SUPFAM" id="SSF52172">
    <property type="entry name" value="CheY-like"/>
    <property type="match status" value="1"/>
</dbReference>
<keyword evidence="8" id="KW-1185">Reference proteome</keyword>
<evidence type="ECO:0000256" key="3">
    <source>
        <dbReference type="ARBA" id="ARBA00023163"/>
    </source>
</evidence>
<dbReference type="PROSITE" id="PS01124">
    <property type="entry name" value="HTH_ARAC_FAMILY_2"/>
    <property type="match status" value="1"/>
</dbReference>
<feature type="domain" description="HTH araC/xylS-type" evidence="5">
    <location>
        <begin position="401"/>
        <end position="500"/>
    </location>
</feature>
<dbReference type="RefSeq" id="WP_185118096.1">
    <property type="nucleotide sequence ID" value="NZ_JACJVQ010000002.1"/>
</dbReference>
<dbReference type="GO" id="GO:0000160">
    <property type="term" value="P:phosphorelay signal transduction system"/>
    <property type="evidence" value="ECO:0007669"/>
    <property type="project" value="InterPro"/>
</dbReference>
<comment type="caution">
    <text evidence="7">The sequence shown here is derived from an EMBL/GenBank/DDBJ whole genome shotgun (WGS) entry which is preliminary data.</text>
</comment>
<dbReference type="PROSITE" id="PS50110">
    <property type="entry name" value="RESPONSE_REGULATORY"/>
    <property type="match status" value="1"/>
</dbReference>
<keyword evidence="3" id="KW-0804">Transcription</keyword>
<dbReference type="InterPro" id="IPR018060">
    <property type="entry name" value="HTH_AraC"/>
</dbReference>
<sequence length="504" mass="57673">MSIRVMLVDDEPLALENVYEAVSWQEHGFEVVARATNGKMALGLFERMRPHIVITDISMSPMDGLELGKRIRELGPNTRLIFLTAYRDFDYARQALDLKAAHYLLKHEISRNRLLAQLLKLREGIEAEQEEERHQRRRAWRTLFDSKQDAKEEPQTRENAGQPSFAASLLYFELNSCMRLDGLRECDRLEDTALLDTLAEETIRETEEAREILLLETEGGGYAAVVGLSVSNSLLIAQYALRQVSLALQRSLQRHTGHTPRMMIATNLERDAHRHWQMIRHLYAYSYFLPARSVFLFEQALASNAKPPSGSEERIQAGIKDGPESLTVWKRLLDEIVERAATDALLATVAAAGEKWIRAGARRPDMRLGSDAREIVAALNRTAEAIVNAERQRSSFSRWVQKAMDHVRDNYADPELSLETVAEHLQISAVHLRTTFKKETGISLLDYTTEYRMEIAKQLLLKEELKIYEVSEQVGYRTSQYFSQVFKKATGLHPKDYVRAEAER</sequence>
<dbReference type="Proteomes" id="UP000535838">
    <property type="component" value="Unassembled WGS sequence"/>
</dbReference>
<dbReference type="GO" id="GO:0003700">
    <property type="term" value="F:DNA-binding transcription factor activity"/>
    <property type="evidence" value="ECO:0007669"/>
    <property type="project" value="InterPro"/>
</dbReference>
<dbReference type="Pfam" id="PF00072">
    <property type="entry name" value="Response_reg"/>
    <property type="match status" value="1"/>
</dbReference>
<dbReference type="AlphaFoldDB" id="A0A841SK23"/>
<accession>A0A841SK23</accession>
<dbReference type="PANTHER" id="PTHR43280:SF28">
    <property type="entry name" value="HTH-TYPE TRANSCRIPTIONAL ACTIVATOR RHAS"/>
    <property type="match status" value="1"/>
</dbReference>
<dbReference type="SUPFAM" id="SSF46689">
    <property type="entry name" value="Homeodomain-like"/>
    <property type="match status" value="2"/>
</dbReference>
<proteinExistence type="predicted"/>
<organism evidence="7 8">
    <name type="scientific">Cohnella thailandensis</name>
    <dbReference type="NCBI Taxonomy" id="557557"/>
    <lineage>
        <taxon>Bacteria</taxon>
        <taxon>Bacillati</taxon>
        <taxon>Bacillota</taxon>
        <taxon>Bacilli</taxon>
        <taxon>Bacillales</taxon>
        <taxon>Paenibacillaceae</taxon>
        <taxon>Cohnella</taxon>
    </lineage>
</organism>
<feature type="domain" description="Response regulatory" evidence="6">
    <location>
        <begin position="4"/>
        <end position="121"/>
    </location>
</feature>
<evidence type="ECO:0000313" key="7">
    <source>
        <dbReference type="EMBL" id="MBB6632873.1"/>
    </source>
</evidence>
<keyword evidence="2" id="KW-0238">DNA-binding</keyword>
<keyword evidence="4" id="KW-0597">Phosphoprotein</keyword>
<dbReference type="SMART" id="SM00448">
    <property type="entry name" value="REC"/>
    <property type="match status" value="1"/>
</dbReference>
<dbReference type="InterPro" id="IPR011006">
    <property type="entry name" value="CheY-like_superfamily"/>
</dbReference>
<evidence type="ECO:0000259" key="6">
    <source>
        <dbReference type="PROSITE" id="PS50110"/>
    </source>
</evidence>
<protein>
    <submittedName>
        <fullName evidence="7">Response regulator</fullName>
    </submittedName>
</protein>
<gene>
    <name evidence="7" type="ORF">H7B67_01865</name>
</gene>
<evidence type="ECO:0000259" key="5">
    <source>
        <dbReference type="PROSITE" id="PS01124"/>
    </source>
</evidence>
<evidence type="ECO:0000256" key="1">
    <source>
        <dbReference type="ARBA" id="ARBA00023015"/>
    </source>
</evidence>
<feature type="modified residue" description="4-aspartylphosphate" evidence="4">
    <location>
        <position position="56"/>
    </location>
</feature>
<dbReference type="Gene3D" id="3.40.50.2300">
    <property type="match status" value="1"/>
</dbReference>
<dbReference type="InterPro" id="IPR001789">
    <property type="entry name" value="Sig_transdc_resp-reg_receiver"/>
</dbReference>
<dbReference type="GO" id="GO:0043565">
    <property type="term" value="F:sequence-specific DNA binding"/>
    <property type="evidence" value="ECO:0007669"/>
    <property type="project" value="InterPro"/>
</dbReference>
<dbReference type="SMART" id="SM00342">
    <property type="entry name" value="HTH_ARAC"/>
    <property type="match status" value="1"/>
</dbReference>
<keyword evidence="1" id="KW-0805">Transcription regulation</keyword>
<dbReference type="InterPro" id="IPR009057">
    <property type="entry name" value="Homeodomain-like_sf"/>
</dbReference>